<dbReference type="Pfam" id="PF07525">
    <property type="entry name" value="SOCS_box"/>
    <property type="match status" value="1"/>
</dbReference>
<dbReference type="InterPro" id="IPR002110">
    <property type="entry name" value="Ankyrin_rpt"/>
</dbReference>
<dbReference type="Proteomes" id="UP001152803">
    <property type="component" value="Unassembled WGS sequence"/>
</dbReference>
<evidence type="ECO:0000256" key="2">
    <source>
        <dbReference type="ARBA" id="ARBA00022737"/>
    </source>
</evidence>
<evidence type="ECO:0000256" key="3">
    <source>
        <dbReference type="ARBA" id="ARBA00023043"/>
    </source>
</evidence>
<protein>
    <recommendedName>
        <fullName evidence="5">SOCS box domain-containing protein</fullName>
    </recommendedName>
</protein>
<dbReference type="SMART" id="SM00248">
    <property type="entry name" value="ANK"/>
    <property type="match status" value="4"/>
</dbReference>
<evidence type="ECO:0000259" key="5">
    <source>
        <dbReference type="PROSITE" id="PS50225"/>
    </source>
</evidence>
<dbReference type="GO" id="GO:0035556">
    <property type="term" value="P:intracellular signal transduction"/>
    <property type="evidence" value="ECO:0007669"/>
    <property type="project" value="InterPro"/>
</dbReference>
<dbReference type="PROSITE" id="PS50297">
    <property type="entry name" value="ANK_REP_REGION"/>
    <property type="match status" value="2"/>
</dbReference>
<dbReference type="PROSITE" id="PS50088">
    <property type="entry name" value="ANK_REPEAT"/>
    <property type="match status" value="2"/>
</dbReference>
<dbReference type="SUPFAM" id="SSF48403">
    <property type="entry name" value="Ankyrin repeat"/>
    <property type="match status" value="1"/>
</dbReference>
<dbReference type="OrthoDB" id="194358at2759"/>
<accession>A0A9Q1DC50</accession>
<feature type="repeat" description="ANK" evidence="4">
    <location>
        <begin position="145"/>
        <end position="177"/>
    </location>
</feature>
<keyword evidence="3 4" id="KW-0040">ANK repeat</keyword>
<dbReference type="PROSITE" id="PS50225">
    <property type="entry name" value="SOCS"/>
    <property type="match status" value="1"/>
</dbReference>
<proteinExistence type="predicted"/>
<evidence type="ECO:0000313" key="7">
    <source>
        <dbReference type="Proteomes" id="UP001152803"/>
    </source>
</evidence>
<dbReference type="PANTHER" id="PTHR24201:SF16">
    <property type="entry name" value="ANKYRIN-1-LIKE-RELATED"/>
    <property type="match status" value="1"/>
</dbReference>
<dbReference type="InterPro" id="IPR050776">
    <property type="entry name" value="Ank_Repeat/CDKN_Inhibitor"/>
</dbReference>
<gene>
    <name evidence="6" type="ORF">COCON_G00148350</name>
</gene>
<dbReference type="Gene3D" id="1.10.750.20">
    <property type="entry name" value="SOCS box"/>
    <property type="match status" value="1"/>
</dbReference>
<dbReference type="AlphaFoldDB" id="A0A9Q1DC50"/>
<evidence type="ECO:0000256" key="4">
    <source>
        <dbReference type="PROSITE-ProRule" id="PRU00023"/>
    </source>
</evidence>
<dbReference type="InterPro" id="IPR036036">
    <property type="entry name" value="SOCS_box-like_dom_sf"/>
</dbReference>
<dbReference type="InterPro" id="IPR036770">
    <property type="entry name" value="Ankyrin_rpt-contain_sf"/>
</dbReference>
<name>A0A9Q1DC50_CONCO</name>
<keyword evidence="2" id="KW-0677">Repeat</keyword>
<dbReference type="SMART" id="SM00969">
    <property type="entry name" value="SOCS_box"/>
    <property type="match status" value="1"/>
</dbReference>
<dbReference type="PANTHER" id="PTHR24201">
    <property type="entry name" value="ANK_REP_REGION DOMAIN-CONTAINING PROTEIN"/>
    <property type="match status" value="1"/>
</dbReference>
<comment type="pathway">
    <text evidence="1">Protein modification; protein ubiquitination.</text>
</comment>
<dbReference type="SUPFAM" id="SSF158235">
    <property type="entry name" value="SOCS box-like"/>
    <property type="match status" value="1"/>
</dbReference>
<feature type="domain" description="SOCS box" evidence="5">
    <location>
        <begin position="201"/>
        <end position="245"/>
    </location>
</feature>
<comment type="caution">
    <text evidence="6">The sequence shown here is derived from an EMBL/GenBank/DDBJ whole genome shotgun (WGS) entry which is preliminary data.</text>
</comment>
<evidence type="ECO:0000313" key="6">
    <source>
        <dbReference type="EMBL" id="KAJ8265736.1"/>
    </source>
</evidence>
<dbReference type="Pfam" id="PF12796">
    <property type="entry name" value="Ank_2"/>
    <property type="match status" value="1"/>
</dbReference>
<dbReference type="EMBL" id="JAFJMO010000010">
    <property type="protein sequence ID" value="KAJ8265736.1"/>
    <property type="molecule type" value="Genomic_DNA"/>
</dbReference>
<dbReference type="Gene3D" id="1.25.40.20">
    <property type="entry name" value="Ankyrin repeat-containing domain"/>
    <property type="match status" value="2"/>
</dbReference>
<organism evidence="6 7">
    <name type="scientific">Conger conger</name>
    <name type="common">Conger eel</name>
    <name type="synonym">Muraena conger</name>
    <dbReference type="NCBI Taxonomy" id="82655"/>
    <lineage>
        <taxon>Eukaryota</taxon>
        <taxon>Metazoa</taxon>
        <taxon>Chordata</taxon>
        <taxon>Craniata</taxon>
        <taxon>Vertebrata</taxon>
        <taxon>Euteleostomi</taxon>
        <taxon>Actinopterygii</taxon>
        <taxon>Neopterygii</taxon>
        <taxon>Teleostei</taxon>
        <taxon>Anguilliformes</taxon>
        <taxon>Congridae</taxon>
        <taxon>Conger</taxon>
    </lineage>
</organism>
<reference evidence="6" key="1">
    <citation type="journal article" date="2023" name="Science">
        <title>Genome structures resolve the early diversification of teleost fishes.</title>
        <authorList>
            <person name="Parey E."/>
            <person name="Louis A."/>
            <person name="Montfort J."/>
            <person name="Bouchez O."/>
            <person name="Roques C."/>
            <person name="Iampietro C."/>
            <person name="Lluch J."/>
            <person name="Castinel A."/>
            <person name="Donnadieu C."/>
            <person name="Desvignes T."/>
            <person name="Floi Bucao C."/>
            <person name="Jouanno E."/>
            <person name="Wen M."/>
            <person name="Mejri S."/>
            <person name="Dirks R."/>
            <person name="Jansen H."/>
            <person name="Henkel C."/>
            <person name="Chen W.J."/>
            <person name="Zahm M."/>
            <person name="Cabau C."/>
            <person name="Klopp C."/>
            <person name="Thompson A.W."/>
            <person name="Robinson-Rechavi M."/>
            <person name="Braasch I."/>
            <person name="Lecointre G."/>
            <person name="Bobe J."/>
            <person name="Postlethwait J.H."/>
            <person name="Berthelot C."/>
            <person name="Roest Crollius H."/>
            <person name="Guiguen Y."/>
        </authorList>
    </citation>
    <scope>NUCLEOTIDE SEQUENCE</scope>
    <source>
        <strain evidence="6">Concon-B</strain>
    </source>
</reference>
<feature type="repeat" description="ANK" evidence="4">
    <location>
        <begin position="80"/>
        <end position="112"/>
    </location>
</feature>
<sequence length="263" mass="29244">MPRPHVVEAMGFSISSLSRTEMRCVKPLVSSQSPRRYQPAPNYNYKWTEVHYEASRGNLDKLRALLLTMDTEQIDRKDYYGKTPLYWAAYKGQRSSVELLLTHGADVNARCDRGATPLHAAVGLFPDCALVLIQHGADVDHPDSWGVTPMYMAACSGQIECIHLLVQAGAKINYKNKKSGEAPKQLSSRTALLAWLEGLVREPHSLKHHCRHAIRHALGPTRIPALLSLHLPLSLRAYLTFQDLCIPDTGDRPTSELSGLAVT</sequence>
<keyword evidence="7" id="KW-1185">Reference proteome</keyword>
<evidence type="ECO:0000256" key="1">
    <source>
        <dbReference type="ARBA" id="ARBA00004906"/>
    </source>
</evidence>
<dbReference type="InterPro" id="IPR001496">
    <property type="entry name" value="SOCS_box"/>
</dbReference>